<keyword evidence="3" id="KW-0732">Signal</keyword>
<dbReference type="InterPro" id="IPR011990">
    <property type="entry name" value="TPR-like_helical_dom_sf"/>
</dbReference>
<gene>
    <name evidence="8" type="ORF">GCM10011379_20210</name>
</gene>
<keyword evidence="5" id="KW-0998">Cell outer membrane</keyword>
<evidence type="ECO:0000256" key="5">
    <source>
        <dbReference type="ARBA" id="ARBA00023237"/>
    </source>
</evidence>
<dbReference type="Proteomes" id="UP000627292">
    <property type="component" value="Unassembled WGS sequence"/>
</dbReference>
<dbReference type="RefSeq" id="WP_188951910.1">
    <property type="nucleotide sequence ID" value="NZ_BMIB01000002.1"/>
</dbReference>
<reference evidence="8" key="1">
    <citation type="journal article" date="2014" name="Int. J. Syst. Evol. Microbiol.">
        <title>Complete genome sequence of Corynebacterium casei LMG S-19264T (=DSM 44701T), isolated from a smear-ripened cheese.</title>
        <authorList>
            <consortium name="US DOE Joint Genome Institute (JGI-PGF)"/>
            <person name="Walter F."/>
            <person name="Albersmeier A."/>
            <person name="Kalinowski J."/>
            <person name="Ruckert C."/>
        </authorList>
    </citation>
    <scope>NUCLEOTIDE SEQUENCE</scope>
    <source>
        <strain evidence="8">CGMCC 1.15290</strain>
    </source>
</reference>
<dbReference type="SUPFAM" id="SSF48452">
    <property type="entry name" value="TPR-like"/>
    <property type="match status" value="1"/>
</dbReference>
<evidence type="ECO:0000313" key="8">
    <source>
        <dbReference type="EMBL" id="GGH66242.1"/>
    </source>
</evidence>
<feature type="domain" description="RagB/SusD" evidence="6">
    <location>
        <begin position="380"/>
        <end position="508"/>
    </location>
</feature>
<evidence type="ECO:0000256" key="2">
    <source>
        <dbReference type="ARBA" id="ARBA00006275"/>
    </source>
</evidence>
<dbReference type="InterPro" id="IPR012944">
    <property type="entry name" value="SusD_RagB_dom"/>
</dbReference>
<proteinExistence type="inferred from homology"/>
<evidence type="ECO:0000256" key="4">
    <source>
        <dbReference type="ARBA" id="ARBA00023136"/>
    </source>
</evidence>
<evidence type="ECO:0000313" key="9">
    <source>
        <dbReference type="Proteomes" id="UP000627292"/>
    </source>
</evidence>
<organism evidence="8 9">
    <name type="scientific">Filimonas zeae</name>
    <dbReference type="NCBI Taxonomy" id="1737353"/>
    <lineage>
        <taxon>Bacteria</taxon>
        <taxon>Pseudomonadati</taxon>
        <taxon>Bacteroidota</taxon>
        <taxon>Chitinophagia</taxon>
        <taxon>Chitinophagales</taxon>
        <taxon>Chitinophagaceae</taxon>
        <taxon>Filimonas</taxon>
    </lineage>
</organism>
<dbReference type="Pfam" id="PF14322">
    <property type="entry name" value="SusD-like_3"/>
    <property type="match status" value="1"/>
</dbReference>
<evidence type="ECO:0000256" key="1">
    <source>
        <dbReference type="ARBA" id="ARBA00004442"/>
    </source>
</evidence>
<dbReference type="Pfam" id="PF07980">
    <property type="entry name" value="SusD_RagB"/>
    <property type="match status" value="1"/>
</dbReference>
<evidence type="ECO:0008006" key="10">
    <source>
        <dbReference type="Google" id="ProtNLM"/>
    </source>
</evidence>
<evidence type="ECO:0000259" key="7">
    <source>
        <dbReference type="Pfam" id="PF14322"/>
    </source>
</evidence>
<comment type="similarity">
    <text evidence="2">Belongs to the SusD family.</text>
</comment>
<accession>A0A917IZD5</accession>
<name>A0A917IZD5_9BACT</name>
<evidence type="ECO:0000256" key="3">
    <source>
        <dbReference type="ARBA" id="ARBA00022729"/>
    </source>
</evidence>
<reference evidence="8" key="2">
    <citation type="submission" date="2020-09" db="EMBL/GenBank/DDBJ databases">
        <authorList>
            <person name="Sun Q."/>
            <person name="Zhou Y."/>
        </authorList>
    </citation>
    <scope>NUCLEOTIDE SEQUENCE</scope>
    <source>
        <strain evidence="8">CGMCC 1.15290</strain>
    </source>
</reference>
<dbReference type="CDD" id="cd08977">
    <property type="entry name" value="SusD"/>
    <property type="match status" value="1"/>
</dbReference>
<protein>
    <recommendedName>
        <fullName evidence="10">Starch-binding associating with outer membrane</fullName>
    </recommendedName>
</protein>
<dbReference type="AlphaFoldDB" id="A0A917IZD5"/>
<dbReference type="EMBL" id="BMIB01000002">
    <property type="protein sequence ID" value="GGH66242.1"/>
    <property type="molecule type" value="Genomic_DNA"/>
</dbReference>
<sequence length="509" mass="57424">MTKRINIAIAAAALIAGTSCTKLDVPVESQLAASSFPKTVDQYISVTGPVYQRFATSGYATDMFRANEFTTEEAMIPTRDQGYYDNAVYIKWHKHTWTEDDVLSQWTWGFSGISDCNRIIPILEGAADTTINKLFVAEIKTMRALYYFYMMDMYGNIPITTTSTTELPKQYKRAEVCAHIEKELLAAIPNLATPSTVDIKYYGRPTRWMAYALLQKLYLNWETYTGTKRYNDAITYGNKIMAESGLTLVGDYMSLFSPKNGANTETIFAAIFDADKGKGNHLMRFGLHGNLQRKYNLVFAPSNAMCTTLEFFNLFNLAGDARDTTWLSGPQYLFDKTTPIINSNGGGVQLVIEPNIQLVNAERMDVGPEKNGISYGARSVKYYPDPNTIDRFANNDMPVLRLGDVYLMQAEAILRNGGDASTAVEMVNRIRRRVNAPVVSSITLDELLNERGRELAWEGWRRNDLIRFGKYEGKWGFKAGNESPNLRLFPIPSQERAIYPHLIQNDGYK</sequence>
<keyword evidence="9" id="KW-1185">Reference proteome</keyword>
<comment type="caution">
    <text evidence="8">The sequence shown here is derived from an EMBL/GenBank/DDBJ whole genome shotgun (WGS) entry which is preliminary data.</text>
</comment>
<dbReference type="PROSITE" id="PS51257">
    <property type="entry name" value="PROKAR_LIPOPROTEIN"/>
    <property type="match status" value="1"/>
</dbReference>
<dbReference type="InterPro" id="IPR033985">
    <property type="entry name" value="SusD-like_N"/>
</dbReference>
<dbReference type="GO" id="GO:0009279">
    <property type="term" value="C:cell outer membrane"/>
    <property type="evidence" value="ECO:0007669"/>
    <property type="project" value="UniProtKB-SubCell"/>
</dbReference>
<dbReference type="Gene3D" id="1.25.40.390">
    <property type="match status" value="1"/>
</dbReference>
<keyword evidence="4" id="KW-0472">Membrane</keyword>
<feature type="domain" description="SusD-like N-terminal" evidence="7">
    <location>
        <begin position="35"/>
        <end position="219"/>
    </location>
</feature>
<evidence type="ECO:0000259" key="6">
    <source>
        <dbReference type="Pfam" id="PF07980"/>
    </source>
</evidence>
<comment type="subcellular location">
    <subcellularLocation>
        <location evidence="1">Cell outer membrane</location>
    </subcellularLocation>
</comment>